<comment type="caution">
    <text evidence="2">The sequence shown here is derived from an EMBL/GenBank/DDBJ whole genome shotgun (WGS) entry which is preliminary data.</text>
</comment>
<gene>
    <name evidence="2" type="ORF">Tco_1081701</name>
</gene>
<evidence type="ECO:0000256" key="1">
    <source>
        <dbReference type="SAM" id="MobiDB-lite"/>
    </source>
</evidence>
<sequence>MGLPAWHKWVSDVVSSGCGDSCERPLGLWYGALRRRELVLEEDHVYSTFEIGHGSGSAPESERPERVSSSRQPTLTTWTDPEDGMVYIDVRAYPPPAPPVQTPPSPEWTFGSLPISPSPSIVPSPISSPMIPLTVPSPVATPATAETEGFLTELGAQVEMQRGLIRDHAVRLEELSPALFERSLEHEQERVTVNFGALWRPMLALESWAENQELRLQLAKESRARLELAEIVDSMRRGKEPQGDV</sequence>
<name>A0ABQ5HYD0_9ASTR</name>
<protein>
    <recommendedName>
        <fullName evidence="4">Phantastica</fullName>
    </recommendedName>
</protein>
<dbReference type="Proteomes" id="UP001151760">
    <property type="component" value="Unassembled WGS sequence"/>
</dbReference>
<feature type="region of interest" description="Disordered" evidence="1">
    <location>
        <begin position="50"/>
        <end position="80"/>
    </location>
</feature>
<proteinExistence type="predicted"/>
<keyword evidence="3" id="KW-1185">Reference proteome</keyword>
<accession>A0ABQ5HYD0</accession>
<evidence type="ECO:0008006" key="4">
    <source>
        <dbReference type="Google" id="ProtNLM"/>
    </source>
</evidence>
<evidence type="ECO:0000313" key="2">
    <source>
        <dbReference type="EMBL" id="GJT92856.1"/>
    </source>
</evidence>
<evidence type="ECO:0000313" key="3">
    <source>
        <dbReference type="Proteomes" id="UP001151760"/>
    </source>
</evidence>
<reference evidence="2" key="2">
    <citation type="submission" date="2022-01" db="EMBL/GenBank/DDBJ databases">
        <authorList>
            <person name="Yamashiro T."/>
            <person name="Shiraishi A."/>
            <person name="Satake H."/>
            <person name="Nakayama K."/>
        </authorList>
    </citation>
    <scope>NUCLEOTIDE SEQUENCE</scope>
</reference>
<dbReference type="EMBL" id="BQNB010020148">
    <property type="protein sequence ID" value="GJT92856.1"/>
    <property type="molecule type" value="Genomic_DNA"/>
</dbReference>
<organism evidence="2 3">
    <name type="scientific">Tanacetum coccineum</name>
    <dbReference type="NCBI Taxonomy" id="301880"/>
    <lineage>
        <taxon>Eukaryota</taxon>
        <taxon>Viridiplantae</taxon>
        <taxon>Streptophyta</taxon>
        <taxon>Embryophyta</taxon>
        <taxon>Tracheophyta</taxon>
        <taxon>Spermatophyta</taxon>
        <taxon>Magnoliopsida</taxon>
        <taxon>eudicotyledons</taxon>
        <taxon>Gunneridae</taxon>
        <taxon>Pentapetalae</taxon>
        <taxon>asterids</taxon>
        <taxon>campanulids</taxon>
        <taxon>Asterales</taxon>
        <taxon>Asteraceae</taxon>
        <taxon>Asteroideae</taxon>
        <taxon>Anthemideae</taxon>
        <taxon>Anthemidinae</taxon>
        <taxon>Tanacetum</taxon>
    </lineage>
</organism>
<reference evidence="2" key="1">
    <citation type="journal article" date="2022" name="Int. J. Mol. Sci.">
        <title>Draft Genome of Tanacetum Coccineum: Genomic Comparison of Closely Related Tanacetum-Family Plants.</title>
        <authorList>
            <person name="Yamashiro T."/>
            <person name="Shiraishi A."/>
            <person name="Nakayama K."/>
            <person name="Satake H."/>
        </authorList>
    </citation>
    <scope>NUCLEOTIDE SEQUENCE</scope>
</reference>